<dbReference type="InterPro" id="IPR024036">
    <property type="entry name" value="tRNA-dHydroUridine_Synthase_C"/>
</dbReference>
<evidence type="ECO:0000256" key="10">
    <source>
        <dbReference type="ARBA" id="ARBA00048205"/>
    </source>
</evidence>
<feature type="binding site" evidence="14">
    <location>
        <begin position="17"/>
        <end position="19"/>
    </location>
    <ligand>
        <name>FMN</name>
        <dbReference type="ChEBI" id="CHEBI:58210"/>
    </ligand>
</feature>
<dbReference type="Gene3D" id="1.10.1200.80">
    <property type="entry name" value="Putative flavin oxidoreducatase, domain 2"/>
    <property type="match status" value="1"/>
</dbReference>
<feature type="binding site" evidence="14">
    <location>
        <position position="71"/>
    </location>
    <ligand>
        <name>FMN</name>
        <dbReference type="ChEBI" id="CHEBI:58210"/>
    </ligand>
</feature>
<feature type="active site" description="Proton donor" evidence="13">
    <location>
        <position position="101"/>
    </location>
</feature>
<comment type="catalytic activity">
    <reaction evidence="11">
        <text>a 5,6-dihydrouridine in tRNA + NAD(+) = a uridine in tRNA + NADH + H(+)</text>
        <dbReference type="Rhea" id="RHEA:54452"/>
        <dbReference type="Rhea" id="RHEA-COMP:13339"/>
        <dbReference type="Rhea" id="RHEA-COMP:13887"/>
        <dbReference type="ChEBI" id="CHEBI:15378"/>
        <dbReference type="ChEBI" id="CHEBI:57540"/>
        <dbReference type="ChEBI" id="CHEBI:57945"/>
        <dbReference type="ChEBI" id="CHEBI:65315"/>
        <dbReference type="ChEBI" id="CHEBI:74443"/>
    </reaction>
</comment>
<proteinExistence type="inferred from homology"/>
<evidence type="ECO:0000256" key="9">
    <source>
        <dbReference type="ARBA" id="ARBA00023002"/>
    </source>
</evidence>
<feature type="binding site" evidence="14">
    <location>
        <position position="170"/>
    </location>
    <ligand>
        <name>FMN</name>
        <dbReference type="ChEBI" id="CHEBI:58210"/>
    </ligand>
</feature>
<organism evidence="16">
    <name type="scientific">uncultured Desulfobacterium sp</name>
    <dbReference type="NCBI Taxonomy" id="201089"/>
    <lineage>
        <taxon>Bacteria</taxon>
        <taxon>Pseudomonadati</taxon>
        <taxon>Thermodesulfobacteriota</taxon>
        <taxon>Desulfobacteria</taxon>
        <taxon>Desulfobacterales</taxon>
        <taxon>Desulfobacteriaceae</taxon>
        <taxon>Desulfobacterium</taxon>
        <taxon>environmental samples</taxon>
    </lineage>
</organism>
<dbReference type="AlphaFoldDB" id="A0A445MVL2"/>
<dbReference type="SUPFAM" id="SSF51395">
    <property type="entry name" value="FMN-linked oxidoreductases"/>
    <property type="match status" value="1"/>
</dbReference>
<feature type="domain" description="DUS-like FMN-binding" evidence="15">
    <location>
        <begin position="15"/>
        <end position="307"/>
    </location>
</feature>
<name>A0A445MVL2_9BACT</name>
<feature type="binding site" evidence="14">
    <location>
        <position position="140"/>
    </location>
    <ligand>
        <name>FMN</name>
        <dbReference type="ChEBI" id="CHEBI:58210"/>
    </ligand>
</feature>
<evidence type="ECO:0000256" key="3">
    <source>
        <dbReference type="ARBA" id="ARBA00022555"/>
    </source>
</evidence>
<evidence type="ECO:0000256" key="6">
    <source>
        <dbReference type="ARBA" id="ARBA00022694"/>
    </source>
</evidence>
<protein>
    <recommendedName>
        <fullName evidence="12">tRNA-dihydrouridine synthase</fullName>
        <ecNumber evidence="12">1.3.1.-</ecNumber>
    </recommendedName>
</protein>
<keyword evidence="14" id="KW-0547">Nucleotide-binding</keyword>
<dbReference type="Gene3D" id="3.20.20.70">
    <property type="entry name" value="Aldolase class I"/>
    <property type="match status" value="1"/>
</dbReference>
<reference evidence="16" key="1">
    <citation type="submission" date="2018-01" db="EMBL/GenBank/DDBJ databases">
        <authorList>
            <person name="Regsiter A."/>
            <person name="William W."/>
        </authorList>
    </citation>
    <scope>NUCLEOTIDE SEQUENCE</scope>
    <source>
        <strain evidence="16">TRIP AH-1</strain>
    </source>
</reference>
<evidence type="ECO:0000256" key="4">
    <source>
        <dbReference type="ARBA" id="ARBA00022630"/>
    </source>
</evidence>
<comment type="cofactor">
    <cofactor evidence="1 12 14">
        <name>FMN</name>
        <dbReference type="ChEBI" id="CHEBI:58210"/>
    </cofactor>
</comment>
<dbReference type="PROSITE" id="PS01136">
    <property type="entry name" value="UPF0034"/>
    <property type="match status" value="1"/>
</dbReference>
<dbReference type="PANTHER" id="PTHR45846:SF1">
    <property type="entry name" value="TRNA-DIHYDROURIDINE(47) SYNTHASE [NAD(P)(+)]-LIKE"/>
    <property type="match status" value="1"/>
</dbReference>
<dbReference type="InterPro" id="IPR001269">
    <property type="entry name" value="DUS_fam"/>
</dbReference>
<dbReference type="InterPro" id="IPR004652">
    <property type="entry name" value="DusB-like"/>
</dbReference>
<evidence type="ECO:0000259" key="15">
    <source>
        <dbReference type="Pfam" id="PF01207"/>
    </source>
</evidence>
<feature type="binding site" evidence="14">
    <location>
        <begin position="225"/>
        <end position="226"/>
    </location>
    <ligand>
        <name>FMN</name>
        <dbReference type="ChEBI" id="CHEBI:58210"/>
    </ligand>
</feature>
<keyword evidence="9 12" id="KW-0560">Oxidoreductase</keyword>
<dbReference type="NCBIfam" id="TIGR00737">
    <property type="entry name" value="nifR3_yhdG"/>
    <property type="match status" value="1"/>
</dbReference>
<keyword evidence="6 12" id="KW-0819">tRNA processing</keyword>
<dbReference type="PANTHER" id="PTHR45846">
    <property type="entry name" value="TRNA-DIHYDROURIDINE(47) SYNTHASE [NAD(P)(+)]-LIKE"/>
    <property type="match status" value="1"/>
</dbReference>
<evidence type="ECO:0000256" key="7">
    <source>
        <dbReference type="ARBA" id="ARBA00022857"/>
    </source>
</evidence>
<sequence length="331" mass="35751">MFFIGNVRLENRLIMAPMAGITNLPFRMMVKKLGAGLVTSEMISAMGLVLGDKKTRDYLKSHPFERPLAVQIFGARPEAMALAAEIAVENGADIIDINMGCPAKKVIKTGAGGALLNDLTKVRQILTAVRRVCYVPLTVKIRSGWAAGGTAAEEIGLMVEDCGADALTVHPRFVTQGFSGCADWDVILRVKRRLKIPVIGNGDIVSPEHAQHIRSQTGCDGVMIGRAAVGNPWIFKQILALENGGKTAAPLLSERKDLIVEHYALLSQIKGELRAARDMRGILISYTKGLPKSRCFRGAFTKISGLDTLVSAIDSYFSFLEGRSNAGDLIS</sequence>
<keyword evidence="4 12" id="KW-0285">Flavoprotein</keyword>
<dbReference type="InterPro" id="IPR013785">
    <property type="entry name" value="Aldolase_TIM"/>
</dbReference>
<dbReference type="CDD" id="cd02801">
    <property type="entry name" value="DUS_like_FMN"/>
    <property type="match status" value="1"/>
</dbReference>
<gene>
    <name evidence="16" type="primary">dusB</name>
    <name evidence="16" type="ORF">PITCH_A190074</name>
</gene>
<evidence type="ECO:0000256" key="13">
    <source>
        <dbReference type="PIRSR" id="PIRSR006621-1"/>
    </source>
</evidence>
<dbReference type="InterPro" id="IPR018517">
    <property type="entry name" value="tRNA_hU_synthase_CS"/>
</dbReference>
<evidence type="ECO:0000256" key="12">
    <source>
        <dbReference type="PIRNR" id="PIRNR006621"/>
    </source>
</evidence>
<evidence type="ECO:0000256" key="11">
    <source>
        <dbReference type="ARBA" id="ARBA00048802"/>
    </source>
</evidence>
<dbReference type="Pfam" id="PF01207">
    <property type="entry name" value="Dus"/>
    <property type="match status" value="1"/>
</dbReference>
<evidence type="ECO:0000256" key="5">
    <source>
        <dbReference type="ARBA" id="ARBA00022643"/>
    </source>
</evidence>
<accession>A0A445MVL2</accession>
<comment type="similarity">
    <text evidence="12">Belongs to the dus family.</text>
</comment>
<dbReference type="GO" id="GO:0017150">
    <property type="term" value="F:tRNA dihydrouridine synthase activity"/>
    <property type="evidence" value="ECO:0007669"/>
    <property type="project" value="InterPro"/>
</dbReference>
<dbReference type="InterPro" id="IPR035587">
    <property type="entry name" value="DUS-like_FMN-bd"/>
</dbReference>
<keyword evidence="7" id="KW-0521">NADP</keyword>
<comment type="catalytic activity">
    <reaction evidence="10">
        <text>a 5,6-dihydrouridine in tRNA + NADP(+) = a uridine in tRNA + NADPH + H(+)</text>
        <dbReference type="Rhea" id="RHEA:23624"/>
        <dbReference type="Rhea" id="RHEA-COMP:13339"/>
        <dbReference type="Rhea" id="RHEA-COMP:13887"/>
        <dbReference type="ChEBI" id="CHEBI:15378"/>
        <dbReference type="ChEBI" id="CHEBI:57783"/>
        <dbReference type="ChEBI" id="CHEBI:58349"/>
        <dbReference type="ChEBI" id="CHEBI:65315"/>
        <dbReference type="ChEBI" id="CHEBI:74443"/>
    </reaction>
</comment>
<evidence type="ECO:0000256" key="8">
    <source>
        <dbReference type="ARBA" id="ARBA00022884"/>
    </source>
</evidence>
<dbReference type="EMBL" id="OJIN01000101">
    <property type="protein sequence ID" value="SPD73498.1"/>
    <property type="molecule type" value="Genomic_DNA"/>
</dbReference>
<dbReference type="GO" id="GO:0050660">
    <property type="term" value="F:flavin adenine dinucleotide binding"/>
    <property type="evidence" value="ECO:0007669"/>
    <property type="project" value="InterPro"/>
</dbReference>
<evidence type="ECO:0000256" key="14">
    <source>
        <dbReference type="PIRSR" id="PIRSR006621-2"/>
    </source>
</evidence>
<keyword evidence="5 12" id="KW-0288">FMN</keyword>
<evidence type="ECO:0000313" key="16">
    <source>
        <dbReference type="EMBL" id="SPD73498.1"/>
    </source>
</evidence>
<dbReference type="PIRSF" id="PIRSF006621">
    <property type="entry name" value="Dus"/>
    <property type="match status" value="1"/>
</dbReference>
<dbReference type="EC" id="1.3.1.-" evidence="12"/>
<keyword evidence="8" id="KW-0694">RNA-binding</keyword>
<comment type="function">
    <text evidence="2 12">Catalyzes the synthesis of 5,6-dihydrouridine (D), a modified base found in the D-loop of most tRNAs, via the reduction of the C5-C6 double bond in target uridines.</text>
</comment>
<evidence type="ECO:0000256" key="1">
    <source>
        <dbReference type="ARBA" id="ARBA00001917"/>
    </source>
</evidence>
<keyword evidence="3" id="KW-0820">tRNA-binding</keyword>
<evidence type="ECO:0000256" key="2">
    <source>
        <dbReference type="ARBA" id="ARBA00002790"/>
    </source>
</evidence>
<dbReference type="GO" id="GO:0000049">
    <property type="term" value="F:tRNA binding"/>
    <property type="evidence" value="ECO:0007669"/>
    <property type="project" value="UniProtKB-KW"/>
</dbReference>